<dbReference type="EMBL" id="FJOG01000006">
    <property type="protein sequence ID" value="CZR55609.1"/>
    <property type="molecule type" value="Genomic_DNA"/>
</dbReference>
<sequence>MGHWPVAAVLEQFFGSSFATVQDPFAPGVDAGLWVLPKYEQPPASVIGLPAYSLINPYIRAAGNESRQSSIRRKLVSSVTADELDEPRSGSPPISRQAIEPAYDDYLWQGAIGSPGFWAQLPYRGVVAVFGCLVSIAASIIVLVKSDRRPVDPWVESPTQSTSLIQRASSVTSISQSAPVNVTASIAPEIPWGFSAIQYGNDELTQLRTRPMSSVFNDYNSQSSIFMNFSDCDQTCQGYIEAGGFSTTCNTTTRPVTYNVTPEFTISSPFSVNFMVCAINASYLGQNTFIAMNVPYANNSDRGSCSGLRTDITCSLAPATLRYPVQFAVARNNRTISIGDALTNVAARSLQPMAVPTAQFGSDVDNGVWYTL</sequence>
<keyword evidence="2" id="KW-1185">Reference proteome</keyword>
<proteinExistence type="predicted"/>
<protein>
    <submittedName>
        <fullName evidence="1">Uncharacterized protein</fullName>
    </submittedName>
</protein>
<organism evidence="1 2">
    <name type="scientific">Phialocephala subalpina</name>
    <dbReference type="NCBI Taxonomy" id="576137"/>
    <lineage>
        <taxon>Eukaryota</taxon>
        <taxon>Fungi</taxon>
        <taxon>Dikarya</taxon>
        <taxon>Ascomycota</taxon>
        <taxon>Pezizomycotina</taxon>
        <taxon>Leotiomycetes</taxon>
        <taxon>Helotiales</taxon>
        <taxon>Mollisiaceae</taxon>
        <taxon>Phialocephala</taxon>
        <taxon>Phialocephala fortinii species complex</taxon>
    </lineage>
</organism>
<dbReference type="AlphaFoldDB" id="A0A1L7WS66"/>
<accession>A0A1L7WS66</accession>
<name>A0A1L7WS66_9HELO</name>
<dbReference type="OrthoDB" id="5357734at2759"/>
<evidence type="ECO:0000313" key="1">
    <source>
        <dbReference type="EMBL" id="CZR55609.1"/>
    </source>
</evidence>
<reference evidence="1 2" key="1">
    <citation type="submission" date="2016-03" db="EMBL/GenBank/DDBJ databases">
        <authorList>
            <person name="Ploux O."/>
        </authorList>
    </citation>
    <scope>NUCLEOTIDE SEQUENCE [LARGE SCALE GENOMIC DNA]</scope>
    <source>
        <strain evidence="1 2">UAMH 11012</strain>
    </source>
</reference>
<dbReference type="Proteomes" id="UP000184330">
    <property type="component" value="Unassembled WGS sequence"/>
</dbReference>
<gene>
    <name evidence="1" type="ORF">PAC_05497</name>
</gene>
<dbReference type="STRING" id="576137.A0A1L7WS66"/>
<evidence type="ECO:0000313" key="2">
    <source>
        <dbReference type="Proteomes" id="UP000184330"/>
    </source>
</evidence>